<dbReference type="EMBL" id="JBBMFL010000014">
    <property type="protein sequence ID" value="MEQ2545542.1"/>
    <property type="molecule type" value="Genomic_DNA"/>
</dbReference>
<gene>
    <name evidence="2" type="ORF">WMO46_11375</name>
</gene>
<accession>A0ABV1GYR0</accession>
<evidence type="ECO:0000313" key="3">
    <source>
        <dbReference type="Proteomes" id="UP001460202"/>
    </source>
</evidence>
<feature type="chain" id="PRO_5046749760" evidence="1">
    <location>
        <begin position="21"/>
        <end position="137"/>
    </location>
</feature>
<reference evidence="2 3" key="1">
    <citation type="submission" date="2024-03" db="EMBL/GenBank/DDBJ databases">
        <title>Human intestinal bacterial collection.</title>
        <authorList>
            <person name="Pauvert C."/>
            <person name="Hitch T.C.A."/>
            <person name="Clavel T."/>
        </authorList>
    </citation>
    <scope>NUCLEOTIDE SEQUENCE [LARGE SCALE GENOMIC DNA]</scope>
    <source>
        <strain evidence="2 3">CLA-KB-H122</strain>
    </source>
</reference>
<comment type="caution">
    <text evidence="2">The sequence shown here is derived from an EMBL/GenBank/DDBJ whole genome shotgun (WGS) entry which is preliminary data.</text>
</comment>
<keyword evidence="3" id="KW-1185">Reference proteome</keyword>
<sequence length="137" mass="14866">MKMKKGIALLLTAVYLLATAGTAVLSLTCGCAERKAHAEHVCLSECRHDVPDHEVVRACCGCELHSTEVELYISQNSGDDERHIRCTVIDLPPALAAECPCPAHVPFLRKKVAERRPPFVQEAVLLPVGFRAPPVSA</sequence>
<keyword evidence="1" id="KW-0732">Signal</keyword>
<dbReference type="Proteomes" id="UP001460202">
    <property type="component" value="Unassembled WGS sequence"/>
</dbReference>
<evidence type="ECO:0000256" key="1">
    <source>
        <dbReference type="SAM" id="SignalP"/>
    </source>
</evidence>
<dbReference type="PROSITE" id="PS51257">
    <property type="entry name" value="PROKAR_LIPOPROTEIN"/>
    <property type="match status" value="1"/>
</dbReference>
<feature type="signal peptide" evidence="1">
    <location>
        <begin position="1"/>
        <end position="20"/>
    </location>
</feature>
<proteinExistence type="predicted"/>
<name>A0ABV1GYR0_9BACT</name>
<dbReference type="RefSeq" id="WP_195498151.1">
    <property type="nucleotide sequence ID" value="NZ_JBBMFL010000014.1"/>
</dbReference>
<evidence type="ECO:0000313" key="2">
    <source>
        <dbReference type="EMBL" id="MEQ2545542.1"/>
    </source>
</evidence>
<organism evidence="2 3">
    <name type="scientific">Alistipes intestinihominis</name>
    <dbReference type="NCBI Taxonomy" id="3133172"/>
    <lineage>
        <taxon>Bacteria</taxon>
        <taxon>Pseudomonadati</taxon>
        <taxon>Bacteroidota</taxon>
        <taxon>Bacteroidia</taxon>
        <taxon>Bacteroidales</taxon>
        <taxon>Rikenellaceae</taxon>
        <taxon>Alistipes</taxon>
    </lineage>
</organism>
<protein>
    <submittedName>
        <fullName evidence="2">Uncharacterized protein</fullName>
    </submittedName>
</protein>